<proteinExistence type="predicted"/>
<dbReference type="EMBL" id="FUWJ01000017">
    <property type="protein sequence ID" value="SKA39217.1"/>
    <property type="molecule type" value="Genomic_DNA"/>
</dbReference>
<keyword evidence="3" id="KW-1185">Reference proteome</keyword>
<dbReference type="AlphaFoldDB" id="A0A1T4TFL6"/>
<protein>
    <recommendedName>
        <fullName evidence="4">Carbonic anhydrase</fullName>
    </recommendedName>
</protein>
<reference evidence="3" key="1">
    <citation type="submission" date="2017-02" db="EMBL/GenBank/DDBJ databases">
        <authorList>
            <person name="Varghese N."/>
            <person name="Submissions S."/>
        </authorList>
    </citation>
    <scope>NUCLEOTIDE SEQUENCE [LARGE SCALE GENOMIC DNA]</scope>
    <source>
        <strain evidence="3">ATCC 27094</strain>
    </source>
</reference>
<accession>A0A1T4TFL6</accession>
<sequence length="177" mass="19107">MKEHVHHAGCGCVARLSRRGLLGLGFAGAITAAFPVLAQYPNYEAMLVNCIDPRFTTSSFVYMAANGMKDHYSQFSIAGGPIGIVAPAFAAWQKTFWDNLDITVQLHRISRVVALTHRDCGAAFVAYGEALRTDKALETAKQTEALRAFKAGVGQRYPNLAVNMGIMALDGTVEVVT</sequence>
<name>A0A1T4TFL6_9HYPH</name>
<dbReference type="InterPro" id="IPR036874">
    <property type="entry name" value="Carbonic_anhydrase_sf"/>
</dbReference>
<feature type="transmembrane region" description="Helical" evidence="1">
    <location>
        <begin position="21"/>
        <end position="40"/>
    </location>
</feature>
<dbReference type="SUPFAM" id="SSF53056">
    <property type="entry name" value="beta-carbonic anhydrase, cab"/>
    <property type="match status" value="1"/>
</dbReference>
<evidence type="ECO:0000256" key="1">
    <source>
        <dbReference type="SAM" id="Phobius"/>
    </source>
</evidence>
<dbReference type="OrthoDB" id="288525at2"/>
<dbReference type="Proteomes" id="UP000190092">
    <property type="component" value="Unassembled WGS sequence"/>
</dbReference>
<keyword evidence="1" id="KW-0812">Transmembrane</keyword>
<dbReference type="STRING" id="225324.SAMN02745126_06173"/>
<dbReference type="GO" id="GO:0008270">
    <property type="term" value="F:zinc ion binding"/>
    <property type="evidence" value="ECO:0007669"/>
    <property type="project" value="InterPro"/>
</dbReference>
<dbReference type="RefSeq" id="WP_085937907.1">
    <property type="nucleotide sequence ID" value="NZ_FUWJ01000017.1"/>
</dbReference>
<evidence type="ECO:0000313" key="2">
    <source>
        <dbReference type="EMBL" id="SKA39217.1"/>
    </source>
</evidence>
<keyword evidence="1" id="KW-0472">Membrane</keyword>
<gene>
    <name evidence="2" type="ORF">SAMN02745126_06173</name>
</gene>
<organism evidence="2 3">
    <name type="scientific">Enhydrobacter aerosaccus</name>
    <dbReference type="NCBI Taxonomy" id="225324"/>
    <lineage>
        <taxon>Bacteria</taxon>
        <taxon>Pseudomonadati</taxon>
        <taxon>Pseudomonadota</taxon>
        <taxon>Alphaproteobacteria</taxon>
        <taxon>Hyphomicrobiales</taxon>
        <taxon>Enhydrobacter</taxon>
    </lineage>
</organism>
<evidence type="ECO:0008006" key="4">
    <source>
        <dbReference type="Google" id="ProtNLM"/>
    </source>
</evidence>
<keyword evidence="1" id="KW-1133">Transmembrane helix</keyword>
<evidence type="ECO:0000313" key="3">
    <source>
        <dbReference type="Proteomes" id="UP000190092"/>
    </source>
</evidence>
<dbReference type="GO" id="GO:0004089">
    <property type="term" value="F:carbonate dehydratase activity"/>
    <property type="evidence" value="ECO:0007669"/>
    <property type="project" value="InterPro"/>
</dbReference>